<organism evidence="1 2">
    <name type="scientific">Janibacter limosus</name>
    <dbReference type="NCBI Taxonomy" id="53458"/>
    <lineage>
        <taxon>Bacteria</taxon>
        <taxon>Bacillati</taxon>
        <taxon>Actinomycetota</taxon>
        <taxon>Actinomycetes</taxon>
        <taxon>Micrococcales</taxon>
        <taxon>Intrasporangiaceae</taxon>
        <taxon>Janibacter</taxon>
    </lineage>
</organism>
<reference evidence="1" key="1">
    <citation type="submission" date="2021-11" db="EMBL/GenBank/DDBJ databases">
        <title>Study of the species diversity of bacterial strains isolated from a unique natural object - Shulgan-Tash cave (Bashkiria).</title>
        <authorList>
            <person name="Sazanova A.L."/>
            <person name="Chirak E.R."/>
            <person name="Safronova V.I."/>
        </authorList>
    </citation>
    <scope>NUCLEOTIDE SEQUENCE</scope>
    <source>
        <strain evidence="1">P1</strain>
    </source>
</reference>
<evidence type="ECO:0000313" key="1">
    <source>
        <dbReference type="EMBL" id="UUZ46313.1"/>
    </source>
</evidence>
<gene>
    <name evidence="1" type="ORF">LP422_10465</name>
</gene>
<dbReference type="EMBL" id="CP087977">
    <property type="protein sequence ID" value="UUZ46313.1"/>
    <property type="molecule type" value="Genomic_DNA"/>
</dbReference>
<protein>
    <submittedName>
        <fullName evidence="1">GNAT family N-acetyltransferase</fullName>
    </submittedName>
</protein>
<accession>A0AC61U8Z4</accession>
<name>A0AC61U8Z4_9MICO</name>
<proteinExistence type="predicted"/>
<evidence type="ECO:0000313" key="2">
    <source>
        <dbReference type="Proteomes" id="UP001059663"/>
    </source>
</evidence>
<sequence length="206" mass="21587">MTDPDVADAIAGDIAHEDGRALPAGEADVEAPAGATLRDALVSRGWASGDEWTHLRRDLSRPISVPTDLRVEVVDQRNAPERTDVHRAAFGSEAFTDERWRSVAATPAYRNARCLVGLVGEVPAAAITVWSAGEGRPGIIEPMGVHPAHRGHGHAVAITPAGVAALREMGCSSARVGTPSTNTAAVATYVAAGFEAWATVDDLRRA</sequence>
<dbReference type="Proteomes" id="UP001059663">
    <property type="component" value="Chromosome"/>
</dbReference>